<dbReference type="GO" id="GO:0006355">
    <property type="term" value="P:regulation of DNA-templated transcription"/>
    <property type="evidence" value="ECO:0007669"/>
    <property type="project" value="InterPro"/>
</dbReference>
<dbReference type="PRINTS" id="PR00038">
    <property type="entry name" value="HTHLUXR"/>
</dbReference>
<evidence type="ECO:0000256" key="1">
    <source>
        <dbReference type="ARBA" id="ARBA00022553"/>
    </source>
</evidence>
<dbReference type="STRING" id="1232683.ADIMK_0813"/>
<dbReference type="InterPro" id="IPR039420">
    <property type="entry name" value="WalR-like"/>
</dbReference>
<dbReference type="OrthoDB" id="9796655at2"/>
<dbReference type="PROSITE" id="PS50110">
    <property type="entry name" value="RESPONSE_REGULATORY"/>
    <property type="match status" value="1"/>
</dbReference>
<evidence type="ECO:0000256" key="2">
    <source>
        <dbReference type="ARBA" id="ARBA00023015"/>
    </source>
</evidence>
<protein>
    <submittedName>
        <fullName evidence="8">DNA-binding response regulator, LuxR family, near polyamine transporter</fullName>
    </submittedName>
</protein>
<accession>A0A081G2V6</accession>
<dbReference type="AlphaFoldDB" id="A0A081G2V6"/>
<dbReference type="InterPro" id="IPR001789">
    <property type="entry name" value="Sig_transdc_resp-reg_receiver"/>
</dbReference>
<dbReference type="GO" id="GO:0000160">
    <property type="term" value="P:phosphorelay signal transduction system"/>
    <property type="evidence" value="ECO:0007669"/>
    <property type="project" value="InterPro"/>
</dbReference>
<evidence type="ECO:0000256" key="3">
    <source>
        <dbReference type="ARBA" id="ARBA00023125"/>
    </source>
</evidence>
<reference evidence="8 9" key="1">
    <citation type="submission" date="2014-04" db="EMBL/GenBank/DDBJ databases">
        <title>Marinobacterium kochiensis sp. nov., isolated from sediment sample collected from Kochi backwaters in Kerala, India.</title>
        <authorList>
            <person name="Singh A."/>
            <person name="Pinnaka A.K."/>
        </authorList>
    </citation>
    <scope>NUCLEOTIDE SEQUENCE [LARGE SCALE GENOMIC DNA]</scope>
    <source>
        <strain evidence="8 9">AK27</strain>
    </source>
</reference>
<dbReference type="PANTHER" id="PTHR43214">
    <property type="entry name" value="TWO-COMPONENT RESPONSE REGULATOR"/>
    <property type="match status" value="1"/>
</dbReference>
<dbReference type="Proteomes" id="UP000028252">
    <property type="component" value="Unassembled WGS sequence"/>
</dbReference>
<feature type="domain" description="HTH luxR-type" evidence="6">
    <location>
        <begin position="142"/>
        <end position="207"/>
    </location>
</feature>
<dbReference type="PROSITE" id="PS50043">
    <property type="entry name" value="HTH_LUXR_2"/>
    <property type="match status" value="1"/>
</dbReference>
<keyword evidence="1 5" id="KW-0597">Phosphoprotein</keyword>
<dbReference type="Pfam" id="PF00072">
    <property type="entry name" value="Response_reg"/>
    <property type="match status" value="1"/>
</dbReference>
<dbReference type="CDD" id="cd06170">
    <property type="entry name" value="LuxR_C_like"/>
    <property type="match status" value="1"/>
</dbReference>
<keyword evidence="3 8" id="KW-0238">DNA-binding</keyword>
<dbReference type="SUPFAM" id="SSF52172">
    <property type="entry name" value="CheY-like"/>
    <property type="match status" value="1"/>
</dbReference>
<dbReference type="SMART" id="SM00421">
    <property type="entry name" value="HTH_LUXR"/>
    <property type="match status" value="1"/>
</dbReference>
<evidence type="ECO:0000313" key="8">
    <source>
        <dbReference type="EMBL" id="KEA65111.1"/>
    </source>
</evidence>
<dbReference type="RefSeq" id="WP_036183893.1">
    <property type="nucleotide sequence ID" value="NZ_JMQN01000013.1"/>
</dbReference>
<dbReference type="InterPro" id="IPR000792">
    <property type="entry name" value="Tscrpt_reg_LuxR_C"/>
</dbReference>
<dbReference type="SMART" id="SM00448">
    <property type="entry name" value="REC"/>
    <property type="match status" value="1"/>
</dbReference>
<keyword evidence="2" id="KW-0805">Transcription regulation</keyword>
<sequence>MIQLLLADDHTLVREGLKRLFHSSGVIQVAGEAACSGEVLNLLRHQRFDIVLLDISMPGMGAEELLDRLRTHYPSLPVLILSMHNEPQIAKRKLKAGASGYLTKDSEPEMLLEAIQRVVKGGRYLSPELAERIAFEADRIDDDDSNTRLSNREMQVLRLLAQGLSQNEIATRLVISNKTVSTHKTRLMRKMDIGSNAELIRYAVDTGIVE</sequence>
<evidence type="ECO:0000256" key="5">
    <source>
        <dbReference type="PROSITE-ProRule" id="PRU00169"/>
    </source>
</evidence>
<dbReference type="PANTHER" id="PTHR43214:SF41">
    <property type="entry name" value="NITRATE_NITRITE RESPONSE REGULATOR PROTEIN NARP"/>
    <property type="match status" value="1"/>
</dbReference>
<feature type="modified residue" description="4-aspartylphosphate" evidence="5">
    <location>
        <position position="54"/>
    </location>
</feature>
<comment type="caution">
    <text evidence="8">The sequence shown here is derived from an EMBL/GenBank/DDBJ whole genome shotgun (WGS) entry which is preliminary data.</text>
</comment>
<dbReference type="EMBL" id="JMQN01000013">
    <property type="protein sequence ID" value="KEA65111.1"/>
    <property type="molecule type" value="Genomic_DNA"/>
</dbReference>
<gene>
    <name evidence="8" type="ORF">ADIMK_0813</name>
</gene>
<dbReference type="Gene3D" id="3.40.50.2300">
    <property type="match status" value="1"/>
</dbReference>
<evidence type="ECO:0000256" key="4">
    <source>
        <dbReference type="ARBA" id="ARBA00023163"/>
    </source>
</evidence>
<keyword evidence="4" id="KW-0804">Transcription</keyword>
<dbReference type="eggNOG" id="COG2197">
    <property type="taxonomic scope" value="Bacteria"/>
</dbReference>
<dbReference type="SUPFAM" id="SSF46894">
    <property type="entry name" value="C-terminal effector domain of the bipartite response regulators"/>
    <property type="match status" value="1"/>
</dbReference>
<evidence type="ECO:0000259" key="6">
    <source>
        <dbReference type="PROSITE" id="PS50043"/>
    </source>
</evidence>
<feature type="domain" description="Response regulatory" evidence="7">
    <location>
        <begin position="3"/>
        <end position="119"/>
    </location>
</feature>
<name>A0A081G2V6_9GAMM</name>
<evidence type="ECO:0000259" key="7">
    <source>
        <dbReference type="PROSITE" id="PS50110"/>
    </source>
</evidence>
<dbReference type="CDD" id="cd17535">
    <property type="entry name" value="REC_NarL-like"/>
    <property type="match status" value="1"/>
</dbReference>
<organism evidence="8 9">
    <name type="scientific">Marinobacterium lacunae</name>
    <dbReference type="NCBI Taxonomy" id="1232683"/>
    <lineage>
        <taxon>Bacteria</taxon>
        <taxon>Pseudomonadati</taxon>
        <taxon>Pseudomonadota</taxon>
        <taxon>Gammaproteobacteria</taxon>
        <taxon>Oceanospirillales</taxon>
        <taxon>Oceanospirillaceae</taxon>
        <taxon>Marinobacterium</taxon>
    </lineage>
</organism>
<proteinExistence type="predicted"/>
<dbReference type="PATRIC" id="fig|1232683.4.peg.805"/>
<dbReference type="Pfam" id="PF00196">
    <property type="entry name" value="GerE"/>
    <property type="match status" value="1"/>
</dbReference>
<evidence type="ECO:0000313" key="9">
    <source>
        <dbReference type="Proteomes" id="UP000028252"/>
    </source>
</evidence>
<dbReference type="InterPro" id="IPR016032">
    <property type="entry name" value="Sig_transdc_resp-reg_C-effctor"/>
</dbReference>
<keyword evidence="9" id="KW-1185">Reference proteome</keyword>
<dbReference type="InterPro" id="IPR011006">
    <property type="entry name" value="CheY-like_superfamily"/>
</dbReference>
<dbReference type="GO" id="GO:0003677">
    <property type="term" value="F:DNA binding"/>
    <property type="evidence" value="ECO:0007669"/>
    <property type="project" value="UniProtKB-KW"/>
</dbReference>
<dbReference type="InterPro" id="IPR058245">
    <property type="entry name" value="NreC/VraR/RcsB-like_REC"/>
</dbReference>